<dbReference type="PANTHER" id="PTHR43248">
    <property type="entry name" value="2-SUCCINYL-6-HYDROXY-2,4-CYCLOHEXADIENE-1-CARBOXYLATE SYNTHASE"/>
    <property type="match status" value="1"/>
</dbReference>
<dbReference type="PANTHER" id="PTHR43248:SF29">
    <property type="entry name" value="TRIPEPTIDYL AMINOPEPTIDASE"/>
    <property type="match status" value="1"/>
</dbReference>
<dbReference type="EMBL" id="CP046171">
    <property type="protein sequence ID" value="QIS07127.1"/>
    <property type="molecule type" value="Genomic_DNA"/>
</dbReference>
<proteinExistence type="inferred from homology"/>
<dbReference type="InterPro" id="IPR000073">
    <property type="entry name" value="AB_hydrolase_1"/>
</dbReference>
<dbReference type="Proteomes" id="UP000501705">
    <property type="component" value="Chromosome"/>
</dbReference>
<name>A0A6G9Y216_NOCBR</name>
<dbReference type="AlphaFoldDB" id="A0A6G9Y216"/>
<dbReference type="InterPro" id="IPR051601">
    <property type="entry name" value="Serine_prot/Carboxylest_S33"/>
</dbReference>
<evidence type="ECO:0000259" key="5">
    <source>
        <dbReference type="Pfam" id="PF08386"/>
    </source>
</evidence>
<evidence type="ECO:0000313" key="7">
    <source>
        <dbReference type="Proteomes" id="UP000501705"/>
    </source>
</evidence>
<dbReference type="InterPro" id="IPR029058">
    <property type="entry name" value="AB_hydrolase_fold"/>
</dbReference>
<evidence type="ECO:0000259" key="4">
    <source>
        <dbReference type="Pfam" id="PF00561"/>
    </source>
</evidence>
<protein>
    <submittedName>
        <fullName evidence="6">Alpha/beta fold hydrolase</fullName>
    </submittedName>
</protein>
<feature type="domain" description="Peptidase S33 tripeptidyl aminopeptidase-like C-terminal" evidence="5">
    <location>
        <begin position="412"/>
        <end position="511"/>
    </location>
</feature>
<accession>A0A6G9Y216</accession>
<sequence>MRANNIGGSTVNRTRSRAAVASLAAGLALCTATTGCTSTDANAEPPALERFYSQQLDWKACDDPKLDPAGAQCTDVTVPLNYADPQGPTTTVAISRLTSPEPARRRGVMLSNPGGPGGSGLDFMLGVGAAMTPDVRAQYDLIGMDPRGIGRSAAIDCHWPRGFGLESAGVDAAGYAESVATHADLAARCAATEGARLPHISTRNTARDMDVIRGALGVEKVSYFGTSYGTYLGAVFTQMFPQRSDRIVLDSAANPETYGSVGMMRAMGPVNEAALDLWADWAAAHDSEYHFGSDRAAVRATIVELIQRSAQEPIRLGEFTVDDHTLPILLFVALDDVRNYELLAGQVRQLRDAADGQVVQPDDTLRESLEMMFVPGKQDGSPQMAVLCGDVPAPRDPAFYLRNIEQARAEQPVFGAFANNITSCAFWAPPAEAPTVVDNSVPSLILNSTGDTRTPYEGAQVLHQKMTGSVFVTLRDVPIHYIFGRFPNTCVYGAVNAYLRDGTLPAADLTCEAD</sequence>
<feature type="domain" description="AB hydrolase-1" evidence="4">
    <location>
        <begin position="109"/>
        <end position="258"/>
    </location>
</feature>
<keyword evidence="2" id="KW-0732">Signal</keyword>
<evidence type="ECO:0000256" key="1">
    <source>
        <dbReference type="ARBA" id="ARBA00010088"/>
    </source>
</evidence>
<dbReference type="SUPFAM" id="SSF53474">
    <property type="entry name" value="alpha/beta-Hydrolases"/>
    <property type="match status" value="1"/>
</dbReference>
<dbReference type="InterPro" id="IPR013595">
    <property type="entry name" value="Pept_S33_TAP-like_C"/>
</dbReference>
<dbReference type="Gene3D" id="3.40.50.1820">
    <property type="entry name" value="alpha/beta hydrolase"/>
    <property type="match status" value="1"/>
</dbReference>
<dbReference type="Pfam" id="PF00561">
    <property type="entry name" value="Abhydrolase_1"/>
    <property type="match status" value="1"/>
</dbReference>
<dbReference type="Pfam" id="PF08386">
    <property type="entry name" value="Abhydrolase_4"/>
    <property type="match status" value="1"/>
</dbReference>
<evidence type="ECO:0000313" key="6">
    <source>
        <dbReference type="EMBL" id="QIS07127.1"/>
    </source>
</evidence>
<evidence type="ECO:0000256" key="2">
    <source>
        <dbReference type="ARBA" id="ARBA00022729"/>
    </source>
</evidence>
<comment type="similarity">
    <text evidence="1">Belongs to the peptidase S33 family.</text>
</comment>
<keyword evidence="3 6" id="KW-0378">Hydrolase</keyword>
<dbReference type="GO" id="GO:0016787">
    <property type="term" value="F:hydrolase activity"/>
    <property type="evidence" value="ECO:0007669"/>
    <property type="project" value="UniProtKB-KW"/>
</dbReference>
<organism evidence="6 7">
    <name type="scientific">Nocardia brasiliensis</name>
    <dbReference type="NCBI Taxonomy" id="37326"/>
    <lineage>
        <taxon>Bacteria</taxon>
        <taxon>Bacillati</taxon>
        <taxon>Actinomycetota</taxon>
        <taxon>Actinomycetes</taxon>
        <taxon>Mycobacteriales</taxon>
        <taxon>Nocardiaceae</taxon>
        <taxon>Nocardia</taxon>
    </lineage>
</organism>
<evidence type="ECO:0000256" key="3">
    <source>
        <dbReference type="ARBA" id="ARBA00022801"/>
    </source>
</evidence>
<reference evidence="6 7" key="1">
    <citation type="journal article" date="2019" name="ACS Chem. Biol.">
        <title>Identification and Mobilization of a Cryptic Antibiotic Biosynthesis Gene Locus from a Human-Pathogenic Nocardia Isolate.</title>
        <authorList>
            <person name="Herisse M."/>
            <person name="Ishida K."/>
            <person name="Porter J.L."/>
            <person name="Howden B."/>
            <person name="Hertweck C."/>
            <person name="Stinear T.P."/>
            <person name="Pidot S.J."/>
        </authorList>
    </citation>
    <scope>NUCLEOTIDE SEQUENCE [LARGE SCALE GENOMIC DNA]</scope>
    <source>
        <strain evidence="6 7">AUSMDU00024985</strain>
    </source>
</reference>
<gene>
    <name evidence="6" type="ORF">F5X71_02370</name>
</gene>